<dbReference type="PANTHER" id="PTHR43877">
    <property type="entry name" value="AMINOALKYLPHOSPHONATE N-ACETYLTRANSFERASE-RELATED-RELATED"/>
    <property type="match status" value="1"/>
</dbReference>
<gene>
    <name evidence="4" type="ORF">ICN82_12320</name>
</gene>
<dbReference type="PANTHER" id="PTHR43877:SF2">
    <property type="entry name" value="AMINOALKYLPHOSPHONATE N-ACETYLTRANSFERASE-RELATED"/>
    <property type="match status" value="1"/>
</dbReference>
<dbReference type="InterPro" id="IPR050832">
    <property type="entry name" value="Bact_Acetyltransf"/>
</dbReference>
<dbReference type="InterPro" id="IPR000182">
    <property type="entry name" value="GNAT_dom"/>
</dbReference>
<dbReference type="PROSITE" id="PS51186">
    <property type="entry name" value="GNAT"/>
    <property type="match status" value="1"/>
</dbReference>
<keyword evidence="5" id="KW-1185">Reference proteome</keyword>
<evidence type="ECO:0000256" key="1">
    <source>
        <dbReference type="ARBA" id="ARBA00022679"/>
    </source>
</evidence>
<evidence type="ECO:0000256" key="2">
    <source>
        <dbReference type="ARBA" id="ARBA00023315"/>
    </source>
</evidence>
<accession>A0A8J6YTK4</accession>
<dbReference type="SUPFAM" id="SSF55729">
    <property type="entry name" value="Acyl-CoA N-acyltransferases (Nat)"/>
    <property type="match status" value="1"/>
</dbReference>
<name>A0A8J6YTK4_9RHOB</name>
<dbReference type="EMBL" id="JACVXA010000036">
    <property type="protein sequence ID" value="MBE3638988.1"/>
    <property type="molecule type" value="Genomic_DNA"/>
</dbReference>
<reference evidence="4" key="1">
    <citation type="submission" date="2020-09" db="EMBL/GenBank/DDBJ databases">
        <title>A novel bacterium of genus Mangrovicoccus, isolated from South China Sea.</title>
        <authorList>
            <person name="Huang H."/>
            <person name="Mo K."/>
            <person name="Hu Y."/>
        </authorList>
    </citation>
    <scope>NUCLEOTIDE SEQUENCE</scope>
    <source>
        <strain evidence="4">HB182678</strain>
    </source>
</reference>
<keyword evidence="1" id="KW-0808">Transferase</keyword>
<proteinExistence type="predicted"/>
<dbReference type="InterPro" id="IPR016181">
    <property type="entry name" value="Acyl_CoA_acyltransferase"/>
</dbReference>
<keyword evidence="2" id="KW-0012">Acyltransferase</keyword>
<feature type="domain" description="N-acetyltransferase" evidence="3">
    <location>
        <begin position="1"/>
        <end position="145"/>
    </location>
</feature>
<evidence type="ECO:0000313" key="4">
    <source>
        <dbReference type="EMBL" id="MBE3638988.1"/>
    </source>
</evidence>
<dbReference type="Proteomes" id="UP000609121">
    <property type="component" value="Unassembled WGS sequence"/>
</dbReference>
<dbReference type="GO" id="GO:0016747">
    <property type="term" value="F:acyltransferase activity, transferring groups other than amino-acyl groups"/>
    <property type="evidence" value="ECO:0007669"/>
    <property type="project" value="InterPro"/>
</dbReference>
<dbReference type="Pfam" id="PF13673">
    <property type="entry name" value="Acetyltransf_10"/>
    <property type="match status" value="1"/>
</dbReference>
<dbReference type="AlphaFoldDB" id="A0A8J6YTK4"/>
<comment type="caution">
    <text evidence="4">The sequence shown here is derived from an EMBL/GenBank/DDBJ whole genome shotgun (WGS) entry which is preliminary data.</text>
</comment>
<evidence type="ECO:0000259" key="3">
    <source>
        <dbReference type="PROSITE" id="PS51186"/>
    </source>
</evidence>
<dbReference type="RefSeq" id="WP_193183188.1">
    <property type="nucleotide sequence ID" value="NZ_JACVXA010000036.1"/>
</dbReference>
<protein>
    <submittedName>
        <fullName evidence="4">GNAT family N-acetyltransferase</fullName>
    </submittedName>
</protein>
<dbReference type="CDD" id="cd04301">
    <property type="entry name" value="NAT_SF"/>
    <property type="match status" value="1"/>
</dbReference>
<dbReference type="Gene3D" id="3.40.630.30">
    <property type="match status" value="1"/>
</dbReference>
<organism evidence="4 5">
    <name type="scientific">Mangrovicoccus algicola</name>
    <dbReference type="NCBI Taxonomy" id="2771008"/>
    <lineage>
        <taxon>Bacteria</taxon>
        <taxon>Pseudomonadati</taxon>
        <taxon>Pseudomonadota</taxon>
        <taxon>Alphaproteobacteria</taxon>
        <taxon>Rhodobacterales</taxon>
        <taxon>Paracoccaceae</taxon>
        <taxon>Mangrovicoccus</taxon>
    </lineage>
</organism>
<sequence length="145" mass="16069">MTITEATTARDMDDIRALRQAVFVEEQNVPPELEWDGLDGAARHLIARQDGNPAGTLRWRITGEESEIAKIERVCVLDTYRGTGLGAQLMFAALDAIGAAPDIQRIKLSSQVAAIGFYRNLGFTEEGPEYDDAGIPHVDMWRQRP</sequence>
<evidence type="ECO:0000313" key="5">
    <source>
        <dbReference type="Proteomes" id="UP000609121"/>
    </source>
</evidence>